<dbReference type="InterPro" id="IPR001709">
    <property type="entry name" value="Flavoprot_Pyr_Nucl_cyt_Rdtase"/>
</dbReference>
<feature type="binding site" evidence="20">
    <location>
        <position position="281"/>
    </location>
    <ligand>
        <name>NADP(+)</name>
        <dbReference type="ChEBI" id="CHEBI:58349"/>
    </ligand>
</feature>
<evidence type="ECO:0000313" key="25">
    <source>
        <dbReference type="Proteomes" id="UP000292447"/>
    </source>
</evidence>
<evidence type="ECO:0000256" key="18">
    <source>
        <dbReference type="ARBA" id="ARBA00023221"/>
    </source>
</evidence>
<feature type="binding site" evidence="20">
    <location>
        <begin position="114"/>
        <end position="117"/>
    </location>
    <ligand>
        <name>FMN</name>
        <dbReference type="ChEBI" id="CHEBI:58210"/>
    </ligand>
</feature>
<dbReference type="InterPro" id="IPR039261">
    <property type="entry name" value="FNR_nucleotide-bd"/>
</dbReference>
<dbReference type="PANTHER" id="PTHR19384:SF17">
    <property type="entry name" value="NADPH--CYTOCHROME P450 REDUCTASE"/>
    <property type="match status" value="1"/>
</dbReference>
<feature type="binding site" evidence="20">
    <location>
        <begin position="470"/>
        <end position="473"/>
    </location>
    <ligand>
        <name>FAD</name>
        <dbReference type="ChEBI" id="CHEBI:57692"/>
    </ligand>
</feature>
<dbReference type="HAMAP" id="MF_03212">
    <property type="entry name" value="NCPR"/>
    <property type="match status" value="1"/>
</dbReference>
<evidence type="ECO:0000256" key="2">
    <source>
        <dbReference type="ARBA" id="ARBA00022516"/>
    </source>
</evidence>
<keyword evidence="13 20" id="KW-0756">Sterol biosynthesis</keyword>
<keyword evidence="17 20" id="KW-1207">Sterol metabolism</keyword>
<dbReference type="SUPFAM" id="SSF63380">
    <property type="entry name" value="Riboflavin synthase domain-like"/>
    <property type="match status" value="1"/>
</dbReference>
<feature type="binding site" evidence="20">
    <location>
        <begin position="455"/>
        <end position="457"/>
    </location>
    <ligand>
        <name>FAD</name>
        <dbReference type="ChEBI" id="CHEBI:57692"/>
    </ligand>
</feature>
<evidence type="ECO:0000256" key="6">
    <source>
        <dbReference type="ARBA" id="ARBA00022787"/>
    </source>
</evidence>
<keyword evidence="1 20" id="KW-1003">Cell membrane</keyword>
<feature type="binding site" evidence="20">
    <location>
        <position position="678"/>
    </location>
    <ligand>
        <name>FAD</name>
        <dbReference type="ChEBI" id="CHEBI:57692"/>
    </ligand>
</feature>
<feature type="binding site" evidence="20">
    <location>
        <position position="184"/>
    </location>
    <ligand>
        <name>FMN</name>
        <dbReference type="ChEBI" id="CHEBI:58210"/>
    </ligand>
</feature>
<dbReference type="InterPro" id="IPR008254">
    <property type="entry name" value="Flavodoxin/NO_synth"/>
</dbReference>
<dbReference type="GO" id="GO:0005741">
    <property type="term" value="C:mitochondrial outer membrane"/>
    <property type="evidence" value="ECO:0007669"/>
    <property type="project" value="UniProtKB-SubCell"/>
</dbReference>
<comment type="function">
    <text evidence="20">This enzyme is required for electron transfer from NADP to cytochrome P450 in microsomes. It can also provide electron transfer to heme oxygenase and cytochrome B5. Involved in ergosterol biosynthesis.</text>
</comment>
<keyword evidence="14 20" id="KW-0443">Lipid metabolism</keyword>
<comment type="similarity">
    <text evidence="20">In the N-terminal section; belongs to the flavodoxin family.</text>
</comment>
<dbReference type="STRING" id="2163413.A0A4P6XU09"/>
<dbReference type="SUPFAM" id="SSF52343">
    <property type="entry name" value="Ferredoxin reductase-like, C-terminal NADP-linked domain"/>
    <property type="match status" value="1"/>
</dbReference>
<evidence type="ECO:0000256" key="8">
    <source>
        <dbReference type="ARBA" id="ARBA00022827"/>
    </source>
</evidence>
<evidence type="ECO:0000256" key="3">
    <source>
        <dbReference type="ARBA" id="ARBA00022630"/>
    </source>
</evidence>
<dbReference type="EMBL" id="CP034460">
    <property type="protein sequence ID" value="QBM89956.1"/>
    <property type="molecule type" value="Genomic_DNA"/>
</dbReference>
<keyword evidence="9 20" id="KW-0521">NADP</keyword>
<evidence type="ECO:0000256" key="21">
    <source>
        <dbReference type="PIRNR" id="PIRNR000208"/>
    </source>
</evidence>
<dbReference type="GO" id="GO:0005886">
    <property type="term" value="C:plasma membrane"/>
    <property type="evidence" value="ECO:0007669"/>
    <property type="project" value="UniProtKB-SubCell"/>
</dbReference>
<dbReference type="InterPro" id="IPR017927">
    <property type="entry name" value="FAD-bd_FR_type"/>
</dbReference>
<feature type="binding site" evidence="20">
    <location>
        <begin position="598"/>
        <end position="599"/>
    </location>
    <ligand>
        <name>NADP(+)</name>
        <dbReference type="ChEBI" id="CHEBI:58349"/>
    </ligand>
</feature>
<evidence type="ECO:0000256" key="13">
    <source>
        <dbReference type="ARBA" id="ARBA00023011"/>
    </source>
</evidence>
<dbReference type="AlphaFoldDB" id="A0A4P6XU09"/>
<proteinExistence type="inferred from homology"/>
<sequence length="678" mass="76629">MLDNLDFIVLSVLALAVAYIFGKKNIFSTEKAKTAKFIVDTGERNLTAKLSENNKNCVVFYGSQTGTAEDYAHKLARELQTSFNLKVLTANFADYDYDTLQDLDPNCLLFFVVATYGEGEPPDSAIEFFDWLENEAGPLRNLKFTVFGLGNSTYEYYNKVSKDLNTKLELLGAQRFAPFGQGDDGTGTIDEDFLAWKDQCFRSLRENLDLKCQGSSYEPMFELQNEPFLGPSHESVSNGEPNQPGEYMKISKKATSGPFNNEKPFLAEIKATKELFSSIERSCVHAEFDLSFSDITYETGDHVAIWPSNSNEDVDRFMKCFGLDDTKGHVFTLKPIDPTISAPFYTPTTYEAAVRHHMEISGPFSRQMLALFAEFAPSEELRRKALDLGSNKAEFAKEIHEKKLNLADALFRISKGVPWAKVPFVFLVEQVPHLQPRYYSVSSSSLSESRTVHVTAVVEAETIDNHLITGVTTNLLKEIEITQNGRHDKKNATYDLTSPKGKYANFKLPVHIRKSLFRLPPDPAIPIILIGPGTGIAPMRAFVRERAALIEKKGFACVGKILLFYGCRRENEDFLYREEWPEYARALGHAFEMEVAFSREGQKKVYVQDKIISRARAVNRLLEEGAYVYVCGDASKMARDVQKTLATVISQERSIYMSEASDMVRCLKEARRYQEDVW</sequence>
<keyword evidence="2 20" id="KW-0444">Lipid biosynthesis</keyword>
<dbReference type="GO" id="GO:0005789">
    <property type="term" value="C:endoplasmic reticulum membrane"/>
    <property type="evidence" value="ECO:0007669"/>
    <property type="project" value="UniProtKB-SubCell"/>
</dbReference>
<comment type="similarity">
    <text evidence="20">Belongs to the NADPH--cytochrome P450 reductase family.</text>
</comment>
<keyword evidence="15 20" id="KW-0496">Mitochondrion</keyword>
<feature type="domain" description="Flavodoxin-like" evidence="22">
    <location>
        <begin position="57"/>
        <end position="201"/>
    </location>
</feature>
<dbReference type="GO" id="GO:0010181">
    <property type="term" value="F:FMN binding"/>
    <property type="evidence" value="ECO:0007669"/>
    <property type="project" value="UniProtKB-UniRule"/>
</dbReference>
<dbReference type="Proteomes" id="UP000292447">
    <property type="component" value="Chromosome V"/>
</dbReference>
<dbReference type="EC" id="1.6.2.4" evidence="20 21"/>
<comment type="similarity">
    <text evidence="20 21">In the C-terminal section; belongs to the flavoprotein pyridine nucleotide cytochrome reductase family.</text>
</comment>
<feature type="binding site" evidence="20">
    <location>
        <begin position="63"/>
        <end position="68"/>
    </location>
    <ligand>
        <name>FMN</name>
        <dbReference type="ChEBI" id="CHEBI:58210"/>
    </ligand>
</feature>
<comment type="subcellular location">
    <subcellularLocation>
        <location evidence="20">Endoplasmic reticulum membrane</location>
        <topology evidence="20">Single-pass membrane protein</topology>
        <orientation evidence="20">Cytoplasmic side</orientation>
    </subcellularLocation>
    <subcellularLocation>
        <location evidence="20">Mitochondrion outer membrane</location>
        <topology evidence="20">Single-pass membrane protein</topology>
        <orientation evidence="20">Cytoplasmic side</orientation>
    </subcellularLocation>
    <subcellularLocation>
        <location evidence="20">Cell membrane</location>
        <topology evidence="20">Single-pass membrane protein</topology>
        <orientation evidence="20">Cytoplasmic side</orientation>
    </subcellularLocation>
</comment>
<evidence type="ECO:0000256" key="7">
    <source>
        <dbReference type="ARBA" id="ARBA00022824"/>
    </source>
</evidence>
<evidence type="ECO:0000256" key="12">
    <source>
        <dbReference type="ARBA" id="ARBA00023002"/>
    </source>
</evidence>
<dbReference type="Gene3D" id="3.40.50.360">
    <property type="match status" value="1"/>
</dbReference>
<comment type="caution">
    <text evidence="20">Lacks conserved residue(s) required for the propagation of feature annotation.</text>
</comment>
<comment type="catalytic activity">
    <reaction evidence="19 20 21">
        <text>2 oxidized [cytochrome P450] + NADPH = 2 reduced [cytochrome P450] + NADP(+) + H(+)</text>
        <dbReference type="Rhea" id="RHEA:24040"/>
        <dbReference type="Rhea" id="RHEA-COMP:14627"/>
        <dbReference type="Rhea" id="RHEA-COMP:14628"/>
        <dbReference type="ChEBI" id="CHEBI:15378"/>
        <dbReference type="ChEBI" id="CHEBI:55376"/>
        <dbReference type="ChEBI" id="CHEBI:57783"/>
        <dbReference type="ChEBI" id="CHEBI:58349"/>
        <dbReference type="ChEBI" id="CHEBI:60344"/>
        <dbReference type="EC" id="1.6.2.4"/>
    </reaction>
</comment>
<reference evidence="25" key="1">
    <citation type="submission" date="2019-03" db="EMBL/GenBank/DDBJ databases">
        <title>Snf2 controls pulcherriminic acid biosynthesis and connects pigmentation and antifungal activity of the yeast Metschnikowia pulcherrima.</title>
        <authorList>
            <person name="Gore-Lloyd D."/>
            <person name="Sumann I."/>
            <person name="Brachmann A.O."/>
            <person name="Schneeberger K."/>
            <person name="Ortiz-Merino R.A."/>
            <person name="Moreno-Beltran M."/>
            <person name="Schlaefli M."/>
            <person name="Kirner P."/>
            <person name="Santos Kron A."/>
            <person name="Wolfe K.H."/>
            <person name="Piel J."/>
            <person name="Ahrens C.H."/>
            <person name="Henk D."/>
            <person name="Freimoser F.M."/>
        </authorList>
    </citation>
    <scope>NUCLEOTIDE SEQUENCE [LARGE SCALE GENOMIC DNA]</scope>
    <source>
        <strain evidence="25">APC 1.2</strain>
    </source>
</reference>
<dbReference type="InterPro" id="IPR017938">
    <property type="entry name" value="Riboflavin_synthase-like_b-brl"/>
</dbReference>
<dbReference type="InterPro" id="IPR029039">
    <property type="entry name" value="Flavoprotein-like_sf"/>
</dbReference>
<dbReference type="InterPro" id="IPR023208">
    <property type="entry name" value="P450R"/>
</dbReference>
<evidence type="ECO:0000259" key="23">
    <source>
        <dbReference type="PROSITE" id="PS51384"/>
    </source>
</evidence>
<dbReference type="InterPro" id="IPR001433">
    <property type="entry name" value="OxRdtase_FAD/NAD-bd"/>
</dbReference>
<dbReference type="FunFam" id="1.20.990.10:FF:000009">
    <property type="entry name" value="NADPH--cytochrome P450 reductase"/>
    <property type="match status" value="1"/>
</dbReference>
<evidence type="ECO:0000256" key="19">
    <source>
        <dbReference type="ARBA" id="ARBA00049342"/>
    </source>
</evidence>
<dbReference type="GO" id="GO:0005829">
    <property type="term" value="C:cytosol"/>
    <property type="evidence" value="ECO:0007669"/>
    <property type="project" value="TreeGrafter"/>
</dbReference>
<evidence type="ECO:0000256" key="10">
    <source>
        <dbReference type="ARBA" id="ARBA00022955"/>
    </source>
</evidence>
<keyword evidence="16 20" id="KW-0472">Membrane</keyword>
<dbReference type="PROSITE" id="PS51384">
    <property type="entry name" value="FAD_FR"/>
    <property type="match status" value="1"/>
</dbReference>
<dbReference type="PROSITE" id="PS50902">
    <property type="entry name" value="FLAVODOXIN_LIKE"/>
    <property type="match status" value="1"/>
</dbReference>
<keyword evidence="3 20" id="KW-0285">Flavoprotein</keyword>
<dbReference type="Gene3D" id="2.40.30.10">
    <property type="entry name" value="Translation factors"/>
    <property type="match status" value="2"/>
</dbReference>
<dbReference type="FunFam" id="3.40.50.80:FF:000018">
    <property type="entry name" value="NADPH--cytochrome P450 reductase"/>
    <property type="match status" value="1"/>
</dbReference>
<keyword evidence="8 20" id="KW-0274">FAD</keyword>
<dbReference type="Pfam" id="PF00667">
    <property type="entry name" value="FAD_binding_1"/>
    <property type="match status" value="1"/>
</dbReference>
<dbReference type="GO" id="GO:0050661">
    <property type="term" value="F:NADP binding"/>
    <property type="evidence" value="ECO:0007669"/>
    <property type="project" value="UniProtKB-UniRule"/>
</dbReference>
<dbReference type="PRINTS" id="PR00369">
    <property type="entry name" value="FLAVODOXIN"/>
</dbReference>
<evidence type="ECO:0000256" key="9">
    <source>
        <dbReference type="ARBA" id="ARBA00022857"/>
    </source>
</evidence>
<dbReference type="PIRSF" id="PIRSF000208">
    <property type="entry name" value="P450R"/>
    <property type="match status" value="1"/>
</dbReference>
<keyword evidence="10 20" id="KW-0752">Steroid biosynthesis</keyword>
<keyword evidence="5" id="KW-0812">Transmembrane</keyword>
<dbReference type="Gene3D" id="1.20.990.10">
    <property type="entry name" value="NADPH-cytochrome p450 Reductase, Chain A, domain 3"/>
    <property type="match status" value="1"/>
</dbReference>
<keyword evidence="18 20" id="KW-0753">Steroid metabolism</keyword>
<dbReference type="InterPro" id="IPR001094">
    <property type="entry name" value="Flavdoxin-like"/>
</dbReference>
<dbReference type="GO" id="GO:0006696">
    <property type="term" value="P:ergosterol biosynthetic process"/>
    <property type="evidence" value="ECO:0007669"/>
    <property type="project" value="UniProtKB-UniRule"/>
</dbReference>
<organism evidence="24 25">
    <name type="scientific">Metschnikowia aff. pulcherrima</name>
    <dbReference type="NCBI Taxonomy" id="2163413"/>
    <lineage>
        <taxon>Eukaryota</taxon>
        <taxon>Fungi</taxon>
        <taxon>Dikarya</taxon>
        <taxon>Ascomycota</taxon>
        <taxon>Saccharomycotina</taxon>
        <taxon>Pichiomycetes</taxon>
        <taxon>Metschnikowiaceae</taxon>
        <taxon>Metschnikowia</taxon>
    </lineage>
</organism>
<comment type="cofactor">
    <cofactor evidence="20">
        <name>FMN</name>
        <dbReference type="ChEBI" id="CHEBI:58210"/>
    </cofactor>
    <text evidence="20">Binds 1 FMN per monomer.</text>
</comment>
<feature type="binding site" evidence="20">
    <location>
        <position position="640"/>
    </location>
    <ligand>
        <name>NADP(+)</name>
        <dbReference type="ChEBI" id="CHEBI:58349"/>
    </ligand>
</feature>
<dbReference type="GO" id="GO:0050660">
    <property type="term" value="F:flavin adenine dinucleotide binding"/>
    <property type="evidence" value="ECO:0007669"/>
    <property type="project" value="UniProtKB-UniRule"/>
</dbReference>
<comment type="cofactor">
    <cofactor evidence="20">
        <name>FAD</name>
        <dbReference type="ChEBI" id="CHEBI:57692"/>
    </cofactor>
    <text evidence="20">Binds 1 FAD per monomer.</text>
</comment>
<evidence type="ECO:0000256" key="11">
    <source>
        <dbReference type="ARBA" id="ARBA00022989"/>
    </source>
</evidence>
<feature type="domain" description="FAD-binding FR-type" evidence="23">
    <location>
        <begin position="262"/>
        <end position="509"/>
    </location>
</feature>
<evidence type="ECO:0000313" key="24">
    <source>
        <dbReference type="EMBL" id="QBM89956.1"/>
    </source>
</evidence>
<dbReference type="InterPro" id="IPR023173">
    <property type="entry name" value="NADPH_Cyt_P450_Rdtase_alpha"/>
</dbReference>
<keyword evidence="7 20" id="KW-0256">Endoplasmic reticulum</keyword>
<dbReference type="GO" id="GO:0003958">
    <property type="term" value="F:NADPH-hemoprotein reductase activity"/>
    <property type="evidence" value="ECO:0007669"/>
    <property type="project" value="UniProtKB-UniRule"/>
</dbReference>
<feature type="binding site" evidence="20">
    <location>
        <begin position="437"/>
        <end position="440"/>
    </location>
    <ligand>
        <name>FAD</name>
        <dbReference type="ChEBI" id="CHEBI:57692"/>
    </ligand>
</feature>
<evidence type="ECO:0000256" key="15">
    <source>
        <dbReference type="ARBA" id="ARBA00023128"/>
    </source>
</evidence>
<evidence type="ECO:0000259" key="22">
    <source>
        <dbReference type="PROSITE" id="PS50902"/>
    </source>
</evidence>
<dbReference type="PANTHER" id="PTHR19384">
    <property type="entry name" value="NITRIC OXIDE SYNTHASE-RELATED"/>
    <property type="match status" value="1"/>
</dbReference>
<feature type="binding site" evidence="20">
    <location>
        <position position="534"/>
    </location>
    <ligand>
        <name>NADP(+)</name>
        <dbReference type="ChEBI" id="CHEBI:58349"/>
    </ligand>
</feature>
<dbReference type="Pfam" id="PF00258">
    <property type="entry name" value="Flavodoxin_1"/>
    <property type="match status" value="1"/>
</dbReference>
<dbReference type="Pfam" id="PF00175">
    <property type="entry name" value="NAD_binding_1"/>
    <property type="match status" value="1"/>
</dbReference>
<evidence type="ECO:0000256" key="16">
    <source>
        <dbReference type="ARBA" id="ARBA00023136"/>
    </source>
</evidence>
<keyword evidence="4 20" id="KW-0288">FMN</keyword>
<dbReference type="FunFam" id="3.40.50.360:FF:000036">
    <property type="entry name" value="NADPH--cytochrome P450 reductase"/>
    <property type="match status" value="1"/>
</dbReference>
<feature type="binding site" evidence="20">
    <location>
        <begin position="604"/>
        <end position="608"/>
    </location>
    <ligand>
        <name>NADP(+)</name>
        <dbReference type="ChEBI" id="CHEBI:58349"/>
    </ligand>
</feature>
<evidence type="ECO:0000256" key="20">
    <source>
        <dbReference type="HAMAP-Rule" id="MF_03212"/>
    </source>
</evidence>
<feature type="binding site" evidence="20">
    <location>
        <begin position="149"/>
        <end position="158"/>
    </location>
    <ligand>
        <name>FMN</name>
        <dbReference type="ChEBI" id="CHEBI:58210"/>
    </ligand>
</feature>
<evidence type="ECO:0000256" key="1">
    <source>
        <dbReference type="ARBA" id="ARBA00022475"/>
    </source>
</evidence>
<evidence type="ECO:0000256" key="14">
    <source>
        <dbReference type="ARBA" id="ARBA00023098"/>
    </source>
</evidence>
<keyword evidence="11" id="KW-1133">Transmembrane helix</keyword>
<name>A0A4P6XU09_9ASCO</name>
<keyword evidence="25" id="KW-1185">Reference proteome</keyword>
<accession>A0A4P6XU09</accession>
<dbReference type="Gene3D" id="3.40.50.80">
    <property type="entry name" value="Nucleotide-binding domain of ferredoxin-NADP reductase (FNR) module"/>
    <property type="match status" value="1"/>
</dbReference>
<evidence type="ECO:0000256" key="17">
    <source>
        <dbReference type="ARBA" id="ARBA00023166"/>
    </source>
</evidence>
<dbReference type="SUPFAM" id="SSF52218">
    <property type="entry name" value="Flavoproteins"/>
    <property type="match status" value="1"/>
</dbReference>
<keyword evidence="12 20" id="KW-0560">Oxidoreductase</keyword>
<dbReference type="PRINTS" id="PR00371">
    <property type="entry name" value="FPNCR"/>
</dbReference>
<evidence type="ECO:0000256" key="5">
    <source>
        <dbReference type="ARBA" id="ARBA00022692"/>
    </source>
</evidence>
<keyword evidence="6 20" id="KW-1000">Mitochondrion outer membrane</keyword>
<evidence type="ECO:0000256" key="4">
    <source>
        <dbReference type="ARBA" id="ARBA00022643"/>
    </source>
</evidence>
<gene>
    <name evidence="24" type="primary">MPUL0E01930</name>
    <name evidence="24" type="ORF">METSCH_E01930</name>
</gene>
<protein>
    <recommendedName>
        <fullName evidence="20 21">NADPH--cytochrome P450 reductase</fullName>
        <shortName evidence="20">CPR</shortName>
        <shortName evidence="20">P450R</shortName>
        <ecNumber evidence="20 21">1.6.2.4</ecNumber>
    </recommendedName>
</protein>
<dbReference type="InterPro" id="IPR003097">
    <property type="entry name" value="CysJ-like_FAD-binding"/>
</dbReference>